<dbReference type="Pfam" id="PF00023">
    <property type="entry name" value="Ank"/>
    <property type="match status" value="1"/>
</dbReference>
<evidence type="ECO:0000256" key="1">
    <source>
        <dbReference type="PROSITE-ProRule" id="PRU00023"/>
    </source>
</evidence>
<protein>
    <submittedName>
        <fullName evidence="2">Uncharacterized protein</fullName>
    </submittedName>
</protein>
<feature type="repeat" description="ANK" evidence="1">
    <location>
        <begin position="156"/>
        <end position="181"/>
    </location>
</feature>
<dbReference type="SMART" id="SM00248">
    <property type="entry name" value="ANK"/>
    <property type="match status" value="2"/>
</dbReference>
<name>A0ABQ7M350_BRACM</name>
<gene>
    <name evidence="2" type="primary">A06p027170.1_BraROA</name>
    <name evidence="2" type="ORF">IGI04_023205</name>
</gene>
<accession>A0ABQ7M350</accession>
<dbReference type="PROSITE" id="PS50088">
    <property type="entry name" value="ANK_REPEAT"/>
    <property type="match status" value="1"/>
</dbReference>
<dbReference type="InterPro" id="IPR036770">
    <property type="entry name" value="Ankyrin_rpt-contain_sf"/>
</dbReference>
<dbReference type="InterPro" id="IPR002110">
    <property type="entry name" value="Ankyrin_rpt"/>
</dbReference>
<keyword evidence="1" id="KW-0040">ANK repeat</keyword>
<dbReference type="PROSITE" id="PS50297">
    <property type="entry name" value="ANK_REP_REGION"/>
    <property type="match status" value="1"/>
</dbReference>
<proteinExistence type="predicted"/>
<dbReference type="Proteomes" id="UP000823674">
    <property type="component" value="Chromosome A06"/>
</dbReference>
<keyword evidence="3" id="KW-1185">Reference proteome</keyword>
<evidence type="ECO:0000313" key="2">
    <source>
        <dbReference type="EMBL" id="KAG5393242.1"/>
    </source>
</evidence>
<reference evidence="2 3" key="1">
    <citation type="submission" date="2021-03" db="EMBL/GenBank/DDBJ databases">
        <authorList>
            <person name="King G.J."/>
            <person name="Bancroft I."/>
            <person name="Baten A."/>
            <person name="Bloomfield J."/>
            <person name="Borpatragohain P."/>
            <person name="He Z."/>
            <person name="Irish N."/>
            <person name="Irwin J."/>
            <person name="Liu K."/>
            <person name="Mauleon R.P."/>
            <person name="Moore J."/>
            <person name="Morris R."/>
            <person name="Ostergaard L."/>
            <person name="Wang B."/>
            <person name="Wells R."/>
        </authorList>
    </citation>
    <scope>NUCLEOTIDE SEQUENCE [LARGE SCALE GENOMIC DNA]</scope>
    <source>
        <strain evidence="2">R-o-18</strain>
        <tissue evidence="2">Leaf</tissue>
    </source>
</reference>
<organism evidence="2 3">
    <name type="scientific">Brassica rapa subsp. trilocularis</name>
    <dbReference type="NCBI Taxonomy" id="1813537"/>
    <lineage>
        <taxon>Eukaryota</taxon>
        <taxon>Viridiplantae</taxon>
        <taxon>Streptophyta</taxon>
        <taxon>Embryophyta</taxon>
        <taxon>Tracheophyta</taxon>
        <taxon>Spermatophyta</taxon>
        <taxon>Magnoliopsida</taxon>
        <taxon>eudicotyledons</taxon>
        <taxon>Gunneridae</taxon>
        <taxon>Pentapetalae</taxon>
        <taxon>rosids</taxon>
        <taxon>malvids</taxon>
        <taxon>Brassicales</taxon>
        <taxon>Brassicaceae</taxon>
        <taxon>Brassiceae</taxon>
        <taxon>Brassica</taxon>
    </lineage>
</organism>
<sequence>MYDSSLVFSFFSFQLSLSFMKMNHISETHKNKVSHFISSRMHKRLDYGGGERRGLGGGGARRFRSCGGAAERTWCLGFRWGRFRSCGGAAERTWSKRLSSLYLAAQNGHPQFSRILLFKYIPSVPNCWSLVKTNKSSVSGFDQSILHEVINRASDRGITPLHVAALKGHMLTVQVLLDLGAFVAQVIVEDGVRQLKTILAHHLRYLYNLRT</sequence>
<evidence type="ECO:0000313" key="3">
    <source>
        <dbReference type="Proteomes" id="UP000823674"/>
    </source>
</evidence>
<dbReference type="SUPFAM" id="SSF48403">
    <property type="entry name" value="Ankyrin repeat"/>
    <property type="match status" value="1"/>
</dbReference>
<dbReference type="EMBL" id="JADBGQ010000006">
    <property type="protein sequence ID" value="KAG5393242.1"/>
    <property type="molecule type" value="Genomic_DNA"/>
</dbReference>
<dbReference type="Gene3D" id="1.25.40.20">
    <property type="entry name" value="Ankyrin repeat-containing domain"/>
    <property type="match status" value="1"/>
</dbReference>
<comment type="caution">
    <text evidence="2">The sequence shown here is derived from an EMBL/GenBank/DDBJ whole genome shotgun (WGS) entry which is preliminary data.</text>
</comment>